<sequence length="58" mass="6560">MTMTITMTMTMTMTTIVKIPEWSYEGGDSDELECAICFEPFADGDSCRFLQGAHVWTK</sequence>
<accession>A0A199V0M7</accession>
<dbReference type="InterPro" id="IPR013083">
    <property type="entry name" value="Znf_RING/FYVE/PHD"/>
</dbReference>
<protein>
    <submittedName>
        <fullName evidence="1">Uncharacterized protein</fullName>
    </submittedName>
</protein>
<evidence type="ECO:0000313" key="1">
    <source>
        <dbReference type="EMBL" id="OAY70441.1"/>
    </source>
</evidence>
<dbReference type="Gene3D" id="3.30.40.10">
    <property type="entry name" value="Zinc/RING finger domain, C3HC4 (zinc finger)"/>
    <property type="match status" value="1"/>
</dbReference>
<reference evidence="1 2" key="1">
    <citation type="journal article" date="2016" name="DNA Res.">
        <title>The draft genome of MD-2 pineapple using hybrid error correction of long reads.</title>
        <authorList>
            <person name="Redwan R.M."/>
            <person name="Saidin A."/>
            <person name="Kumar S.V."/>
        </authorList>
    </citation>
    <scope>NUCLEOTIDE SEQUENCE [LARGE SCALE GENOMIC DNA]</scope>
    <source>
        <strain evidence="2">cv. MD2</strain>
        <tissue evidence="1">Leaf</tissue>
    </source>
</reference>
<comment type="caution">
    <text evidence="1">The sequence shown here is derived from an EMBL/GenBank/DDBJ whole genome shotgun (WGS) entry which is preliminary data.</text>
</comment>
<dbReference type="AlphaFoldDB" id="A0A199V0M7"/>
<organism evidence="1 2">
    <name type="scientific">Ananas comosus</name>
    <name type="common">Pineapple</name>
    <name type="synonym">Ananas ananas</name>
    <dbReference type="NCBI Taxonomy" id="4615"/>
    <lineage>
        <taxon>Eukaryota</taxon>
        <taxon>Viridiplantae</taxon>
        <taxon>Streptophyta</taxon>
        <taxon>Embryophyta</taxon>
        <taxon>Tracheophyta</taxon>
        <taxon>Spermatophyta</taxon>
        <taxon>Magnoliopsida</taxon>
        <taxon>Liliopsida</taxon>
        <taxon>Poales</taxon>
        <taxon>Bromeliaceae</taxon>
        <taxon>Bromelioideae</taxon>
        <taxon>Ananas</taxon>
    </lineage>
</organism>
<dbReference type="EMBL" id="LSRQ01003899">
    <property type="protein sequence ID" value="OAY70441.1"/>
    <property type="molecule type" value="Genomic_DNA"/>
</dbReference>
<gene>
    <name evidence="1" type="ORF">ACMD2_12131</name>
</gene>
<dbReference type="Proteomes" id="UP000092600">
    <property type="component" value="Unassembled WGS sequence"/>
</dbReference>
<evidence type="ECO:0000313" key="2">
    <source>
        <dbReference type="Proteomes" id="UP000092600"/>
    </source>
</evidence>
<proteinExistence type="predicted"/>
<name>A0A199V0M7_ANACO</name>